<dbReference type="Pfam" id="PF01408">
    <property type="entry name" value="GFO_IDH_MocA"/>
    <property type="match status" value="1"/>
</dbReference>
<sequence length="329" mass="36848">MVKENIRWGIMGPGYISSTFAKDLQQTEGAELVAVGSKSMERAEKFAEEFNIPKAYGDYEEMANDPNIDIVYVGTLHPAHKDNVLTCLRAGKAVLCEKPFTINAQESKELISYARENQLFLMEAMWTRYLPPIVKVREWLQQGLIGEVKLVQANFGFDIGNQAEGRLLNRELGGGALLDAGIYPVSFASMVYGQQPSKIMSSAYLGETGVDERFSLLFEYEGGQKAMLGGAVRLDMVNDAYIYGEKGYIHVPNFLFSRAATLHVKGEEPVPFQCERETSGYNFEAIEAMSCLREGRTESSIMPLDETQQIMQTLDQIRAQWGLRYPGEE</sequence>
<dbReference type="InterPro" id="IPR000683">
    <property type="entry name" value="Gfo/Idh/MocA-like_OxRdtase_N"/>
</dbReference>
<evidence type="ECO:0000256" key="2">
    <source>
        <dbReference type="ARBA" id="ARBA00023002"/>
    </source>
</evidence>
<dbReference type="InterPro" id="IPR036291">
    <property type="entry name" value="NAD(P)-bd_dom_sf"/>
</dbReference>
<dbReference type="SUPFAM" id="SSF55347">
    <property type="entry name" value="Glyceraldehyde-3-phosphate dehydrogenase-like, C-terminal domain"/>
    <property type="match status" value="1"/>
</dbReference>
<evidence type="ECO:0000313" key="5">
    <source>
        <dbReference type="EMBL" id="MFC5989204.1"/>
    </source>
</evidence>
<evidence type="ECO:0000259" key="3">
    <source>
        <dbReference type="Pfam" id="PF01408"/>
    </source>
</evidence>
<reference evidence="6" key="1">
    <citation type="journal article" date="2019" name="Int. J. Syst. Evol. Microbiol.">
        <title>The Global Catalogue of Microorganisms (GCM) 10K type strain sequencing project: providing services to taxonomists for standard genome sequencing and annotation.</title>
        <authorList>
            <consortium name="The Broad Institute Genomics Platform"/>
            <consortium name="The Broad Institute Genome Sequencing Center for Infectious Disease"/>
            <person name="Wu L."/>
            <person name="Ma J."/>
        </authorList>
    </citation>
    <scope>NUCLEOTIDE SEQUENCE [LARGE SCALE GENOMIC DNA]</scope>
    <source>
        <strain evidence="6">CCM 8749</strain>
    </source>
</reference>
<feature type="domain" description="GFO/IDH/MocA-like oxidoreductase" evidence="4">
    <location>
        <begin position="134"/>
        <end position="249"/>
    </location>
</feature>
<name>A0ABW1IWM1_9BACL</name>
<dbReference type="EMBL" id="JBHSQV010000187">
    <property type="protein sequence ID" value="MFC5989204.1"/>
    <property type="molecule type" value="Genomic_DNA"/>
</dbReference>
<dbReference type="Pfam" id="PF22725">
    <property type="entry name" value="GFO_IDH_MocA_C3"/>
    <property type="match status" value="1"/>
</dbReference>
<dbReference type="InterPro" id="IPR050984">
    <property type="entry name" value="Gfo/Idh/MocA_domain"/>
</dbReference>
<protein>
    <submittedName>
        <fullName evidence="5">Gfo/Idh/MocA family protein</fullName>
    </submittedName>
</protein>
<feature type="domain" description="Gfo/Idh/MocA-like oxidoreductase N-terminal" evidence="3">
    <location>
        <begin position="6"/>
        <end position="122"/>
    </location>
</feature>
<dbReference type="Gene3D" id="3.40.50.720">
    <property type="entry name" value="NAD(P)-binding Rossmann-like Domain"/>
    <property type="match status" value="1"/>
</dbReference>
<dbReference type="SUPFAM" id="SSF51735">
    <property type="entry name" value="NAD(P)-binding Rossmann-fold domains"/>
    <property type="match status" value="1"/>
</dbReference>
<comment type="similarity">
    <text evidence="1">Belongs to the Gfo/Idh/MocA family.</text>
</comment>
<evidence type="ECO:0000313" key="6">
    <source>
        <dbReference type="Proteomes" id="UP001596250"/>
    </source>
</evidence>
<dbReference type="PANTHER" id="PTHR22604">
    <property type="entry name" value="OXIDOREDUCTASES"/>
    <property type="match status" value="1"/>
</dbReference>
<comment type="caution">
    <text evidence="5">The sequence shown here is derived from an EMBL/GenBank/DDBJ whole genome shotgun (WGS) entry which is preliminary data.</text>
</comment>
<organism evidence="5 6">
    <name type="scientific">Marinicrinis lubricantis</name>
    <dbReference type="NCBI Taxonomy" id="2086470"/>
    <lineage>
        <taxon>Bacteria</taxon>
        <taxon>Bacillati</taxon>
        <taxon>Bacillota</taxon>
        <taxon>Bacilli</taxon>
        <taxon>Bacillales</taxon>
        <taxon>Paenibacillaceae</taxon>
    </lineage>
</organism>
<evidence type="ECO:0000259" key="4">
    <source>
        <dbReference type="Pfam" id="PF22725"/>
    </source>
</evidence>
<evidence type="ECO:0000256" key="1">
    <source>
        <dbReference type="ARBA" id="ARBA00010928"/>
    </source>
</evidence>
<proteinExistence type="inferred from homology"/>
<dbReference type="RefSeq" id="WP_379896776.1">
    <property type="nucleotide sequence ID" value="NZ_CBCSCT010000002.1"/>
</dbReference>
<dbReference type="PANTHER" id="PTHR22604:SF105">
    <property type="entry name" value="TRANS-1,2-DIHYDROBENZENE-1,2-DIOL DEHYDROGENASE"/>
    <property type="match status" value="1"/>
</dbReference>
<gene>
    <name evidence="5" type="ORF">ACFPXP_22590</name>
</gene>
<dbReference type="Proteomes" id="UP001596250">
    <property type="component" value="Unassembled WGS sequence"/>
</dbReference>
<keyword evidence="6" id="KW-1185">Reference proteome</keyword>
<accession>A0ABW1IWM1</accession>
<keyword evidence="2" id="KW-0560">Oxidoreductase</keyword>
<dbReference type="InterPro" id="IPR055170">
    <property type="entry name" value="GFO_IDH_MocA-like_dom"/>
</dbReference>
<dbReference type="Gene3D" id="3.30.360.10">
    <property type="entry name" value="Dihydrodipicolinate Reductase, domain 2"/>
    <property type="match status" value="1"/>
</dbReference>